<dbReference type="Proteomes" id="UP001152321">
    <property type="component" value="Unassembled WGS sequence"/>
</dbReference>
<name>A0ABT6DJZ0_9BACT</name>
<comment type="caution">
    <text evidence="1">The sequence shown here is derived from an EMBL/GenBank/DDBJ whole genome shotgun (WGS) entry which is preliminary data.</text>
</comment>
<dbReference type="EMBL" id="JANRMI010000002">
    <property type="protein sequence ID" value="MDG0816244.1"/>
    <property type="molecule type" value="Genomic_DNA"/>
</dbReference>
<proteinExistence type="predicted"/>
<keyword evidence="2" id="KW-1185">Reference proteome</keyword>
<protein>
    <recommendedName>
        <fullName evidence="3">VCBS repeat-containing protein</fullName>
    </recommendedName>
</protein>
<gene>
    <name evidence="1" type="ORF">NWE73_07705</name>
</gene>
<dbReference type="RefSeq" id="WP_277577721.1">
    <property type="nucleotide sequence ID" value="NZ_JANRMI010000002.1"/>
</dbReference>
<accession>A0ABT6DJZ0</accession>
<organism evidence="1 2">
    <name type="scientific">Bdellovibrio svalbardensis</name>
    <dbReference type="NCBI Taxonomy" id="2972972"/>
    <lineage>
        <taxon>Bacteria</taxon>
        <taxon>Pseudomonadati</taxon>
        <taxon>Bdellovibrionota</taxon>
        <taxon>Bdellovibrionia</taxon>
        <taxon>Bdellovibrionales</taxon>
        <taxon>Pseudobdellovibrionaceae</taxon>
        <taxon>Bdellovibrio</taxon>
    </lineage>
</organism>
<evidence type="ECO:0000313" key="2">
    <source>
        <dbReference type="Proteomes" id="UP001152321"/>
    </source>
</evidence>
<evidence type="ECO:0008006" key="3">
    <source>
        <dbReference type="Google" id="ProtNLM"/>
    </source>
</evidence>
<reference evidence="1" key="1">
    <citation type="submission" date="2022-08" db="EMBL/GenBank/DDBJ databases">
        <title>Novel Bdellovibrio Species Isolated from Svalbard: Designation Bdellovibrio svalbardensis.</title>
        <authorList>
            <person name="Mitchell R.J."/>
            <person name="Choi S.Y."/>
        </authorList>
    </citation>
    <scope>NUCLEOTIDE SEQUENCE</scope>
    <source>
        <strain evidence="1">PAP01</strain>
    </source>
</reference>
<evidence type="ECO:0000313" key="1">
    <source>
        <dbReference type="EMBL" id="MDG0816244.1"/>
    </source>
</evidence>
<sequence length="185" mass="20656">MRSVIALILVGVLGMAVWSFKGTKPRHDSSFIDSDKYVAITYPHNPDCQDRYGLYPDSTVASDFDGDGKLDRARIAKKDSDHDVLVVWLSSKGYKPLELDHISTPGSKIISLAKANETVENACAKGYFDCTEDAPKKVTLKHDGFWYTKCGSVASVYYWNTAKSQLDRLWVDHTSARNKKEGSEN</sequence>